<dbReference type="GO" id="GO:0005739">
    <property type="term" value="C:mitochondrion"/>
    <property type="evidence" value="ECO:0007669"/>
    <property type="project" value="UniProtKB-SubCell"/>
</dbReference>
<dbReference type="InterPro" id="IPR018305">
    <property type="entry name" value="Ribosomal_m50"/>
</dbReference>
<keyword evidence="3" id="KW-0689">Ribosomal protein</keyword>
<proteinExistence type="inferred from homology"/>
<evidence type="ECO:0000256" key="2">
    <source>
        <dbReference type="ARBA" id="ARBA00008860"/>
    </source>
</evidence>
<keyword evidence="5" id="KW-0687">Ribonucleoprotein</keyword>
<accession>A0AAN7VY07</accession>
<evidence type="ECO:0000256" key="4">
    <source>
        <dbReference type="ARBA" id="ARBA00023128"/>
    </source>
</evidence>
<feature type="region of interest" description="Disordered" evidence="7">
    <location>
        <begin position="58"/>
        <end position="93"/>
    </location>
</feature>
<dbReference type="EMBL" id="JAVRQU010000019">
    <property type="protein sequence ID" value="KAK5692649.1"/>
    <property type="molecule type" value="Genomic_DNA"/>
</dbReference>
<dbReference type="Proteomes" id="UP001310594">
    <property type="component" value="Unassembled WGS sequence"/>
</dbReference>
<evidence type="ECO:0000256" key="5">
    <source>
        <dbReference type="ARBA" id="ARBA00023274"/>
    </source>
</evidence>
<dbReference type="AlphaFoldDB" id="A0AAN7VY07"/>
<gene>
    <name evidence="8" type="ORF">LTR97_010961</name>
</gene>
<evidence type="ECO:0000256" key="7">
    <source>
        <dbReference type="SAM" id="MobiDB-lite"/>
    </source>
</evidence>
<evidence type="ECO:0000256" key="6">
    <source>
        <dbReference type="ARBA" id="ARBA00035183"/>
    </source>
</evidence>
<evidence type="ECO:0000256" key="1">
    <source>
        <dbReference type="ARBA" id="ARBA00004173"/>
    </source>
</evidence>
<dbReference type="GO" id="GO:1990904">
    <property type="term" value="C:ribonucleoprotein complex"/>
    <property type="evidence" value="ECO:0007669"/>
    <property type="project" value="UniProtKB-KW"/>
</dbReference>
<dbReference type="GO" id="GO:0005840">
    <property type="term" value="C:ribosome"/>
    <property type="evidence" value="ECO:0007669"/>
    <property type="project" value="UniProtKB-KW"/>
</dbReference>
<feature type="compositionally biased region" description="Basic and acidic residues" evidence="7">
    <location>
        <begin position="62"/>
        <end position="80"/>
    </location>
</feature>
<keyword evidence="4" id="KW-0496">Mitochondrion</keyword>
<evidence type="ECO:0000313" key="9">
    <source>
        <dbReference type="Proteomes" id="UP001310594"/>
    </source>
</evidence>
<sequence>MRSTRVAQQALGLAALPRSQQYVCRACRAQAGRQFHTSNRDLAEVPFFQRLKKQIFGSKESQQAEKSREEKNKQRLEELHQSSGPGELEVKTGRHGQQYEVAAIVDPSDTKDYVPAQGWDGLERIGSEEWVKARADQGEQYVGFVPKKRVELSNKQWQMLLHHIMIEILALQQAGRAPGQVCYPRDADMYTWRQTRKAAMNSATNRAGATVSFSDLAAEQFVLQAIPESASTETVQDQQVLINEVEFAVADADEVMGWKASSDLSAPAWMDISIKNPSVKMALIKRTLQLTGKRLPDPAVSLSTTLAELYNHLHLKEQPKKLAQTPQMQRIKLTAPNVKVFTNRQTPIHKEKEIGRWKIIEEELVRRDLPVTGSRWQGAKSGWQ</sequence>
<reference evidence="8" key="1">
    <citation type="submission" date="2023-08" db="EMBL/GenBank/DDBJ databases">
        <title>Black Yeasts Isolated from many extreme environments.</title>
        <authorList>
            <person name="Coleine C."/>
            <person name="Stajich J.E."/>
            <person name="Selbmann L."/>
        </authorList>
    </citation>
    <scope>NUCLEOTIDE SEQUENCE</scope>
    <source>
        <strain evidence="8">CCFEE 5810</strain>
    </source>
</reference>
<comment type="caution">
    <text evidence="8">The sequence shown here is derived from an EMBL/GenBank/DDBJ whole genome shotgun (WGS) entry which is preliminary data.</text>
</comment>
<comment type="subcellular location">
    <subcellularLocation>
        <location evidence="1">Mitochondrion</location>
    </subcellularLocation>
</comment>
<name>A0AAN7VY07_9PEZI</name>
<organism evidence="8 9">
    <name type="scientific">Elasticomyces elasticus</name>
    <dbReference type="NCBI Taxonomy" id="574655"/>
    <lineage>
        <taxon>Eukaryota</taxon>
        <taxon>Fungi</taxon>
        <taxon>Dikarya</taxon>
        <taxon>Ascomycota</taxon>
        <taxon>Pezizomycotina</taxon>
        <taxon>Dothideomycetes</taxon>
        <taxon>Dothideomycetidae</taxon>
        <taxon>Mycosphaerellales</taxon>
        <taxon>Teratosphaeriaceae</taxon>
        <taxon>Elasticomyces</taxon>
    </lineage>
</organism>
<protein>
    <recommendedName>
        <fullName evidence="6">Large ribosomal subunit protein mL50</fullName>
    </recommendedName>
</protein>
<evidence type="ECO:0000256" key="3">
    <source>
        <dbReference type="ARBA" id="ARBA00022980"/>
    </source>
</evidence>
<dbReference type="Pfam" id="PF10501">
    <property type="entry name" value="Ribosomal_L50"/>
    <property type="match status" value="1"/>
</dbReference>
<evidence type="ECO:0000313" key="8">
    <source>
        <dbReference type="EMBL" id="KAK5692649.1"/>
    </source>
</evidence>
<comment type="similarity">
    <text evidence="2">Belongs to the mitochondrion-specific ribosomal protein mL50 family.</text>
</comment>